<feature type="domain" description="Beta-glucuronidase C-terminal" evidence="2">
    <location>
        <begin position="373"/>
        <end position="474"/>
    </location>
</feature>
<dbReference type="InterPro" id="IPR052974">
    <property type="entry name" value="GH79_Enzymes"/>
</dbReference>
<proteinExistence type="predicted"/>
<name>A0A0C3CLS2_OIDMZ</name>
<dbReference type="SUPFAM" id="SSF51445">
    <property type="entry name" value="(Trans)glycosidases"/>
    <property type="match status" value="1"/>
</dbReference>
<keyword evidence="4" id="KW-1185">Reference proteome</keyword>
<protein>
    <submittedName>
        <fullName evidence="3">Glycoside hydrolase family 79 protein</fullName>
    </submittedName>
</protein>
<keyword evidence="1" id="KW-0732">Signal</keyword>
<feature type="signal peptide" evidence="1">
    <location>
        <begin position="1"/>
        <end position="20"/>
    </location>
</feature>
<feature type="chain" id="PRO_5002173275" evidence="1">
    <location>
        <begin position="21"/>
        <end position="477"/>
    </location>
</feature>
<dbReference type="GO" id="GO:0016787">
    <property type="term" value="F:hydrolase activity"/>
    <property type="evidence" value="ECO:0007669"/>
    <property type="project" value="UniProtKB-KW"/>
</dbReference>
<evidence type="ECO:0000256" key="1">
    <source>
        <dbReference type="SAM" id="SignalP"/>
    </source>
</evidence>
<dbReference type="Proteomes" id="UP000054321">
    <property type="component" value="Unassembled WGS sequence"/>
</dbReference>
<dbReference type="Gene3D" id="2.60.40.1180">
    <property type="entry name" value="Golgi alpha-mannosidase II"/>
    <property type="match status" value="1"/>
</dbReference>
<dbReference type="HOGENOM" id="CLU_022148_4_0_1"/>
<evidence type="ECO:0000313" key="3">
    <source>
        <dbReference type="EMBL" id="KIM99973.1"/>
    </source>
</evidence>
<dbReference type="Gene3D" id="3.20.20.80">
    <property type="entry name" value="Glycosidases"/>
    <property type="match status" value="1"/>
</dbReference>
<dbReference type="Pfam" id="PF16862">
    <property type="entry name" value="Glyco_hydro_79C"/>
    <property type="match status" value="1"/>
</dbReference>
<evidence type="ECO:0000259" key="2">
    <source>
        <dbReference type="Pfam" id="PF16862"/>
    </source>
</evidence>
<reference evidence="3 4" key="1">
    <citation type="submission" date="2014-04" db="EMBL/GenBank/DDBJ databases">
        <authorList>
            <consortium name="DOE Joint Genome Institute"/>
            <person name="Kuo A."/>
            <person name="Martino E."/>
            <person name="Perotto S."/>
            <person name="Kohler A."/>
            <person name="Nagy L.G."/>
            <person name="Floudas D."/>
            <person name="Copeland A."/>
            <person name="Barry K.W."/>
            <person name="Cichocki N."/>
            <person name="Veneault-Fourrey C."/>
            <person name="LaButti K."/>
            <person name="Lindquist E.A."/>
            <person name="Lipzen A."/>
            <person name="Lundell T."/>
            <person name="Morin E."/>
            <person name="Murat C."/>
            <person name="Sun H."/>
            <person name="Tunlid A."/>
            <person name="Henrissat B."/>
            <person name="Grigoriev I.V."/>
            <person name="Hibbett D.S."/>
            <person name="Martin F."/>
            <person name="Nordberg H.P."/>
            <person name="Cantor M.N."/>
            <person name="Hua S.X."/>
        </authorList>
    </citation>
    <scope>NUCLEOTIDE SEQUENCE [LARGE SCALE GENOMIC DNA]</scope>
    <source>
        <strain evidence="3 4">Zn</strain>
    </source>
</reference>
<evidence type="ECO:0000313" key="4">
    <source>
        <dbReference type="Proteomes" id="UP000054321"/>
    </source>
</evidence>
<keyword evidence="3" id="KW-0378">Hydrolase</keyword>
<organism evidence="3 4">
    <name type="scientific">Oidiodendron maius (strain Zn)</name>
    <dbReference type="NCBI Taxonomy" id="913774"/>
    <lineage>
        <taxon>Eukaryota</taxon>
        <taxon>Fungi</taxon>
        <taxon>Dikarya</taxon>
        <taxon>Ascomycota</taxon>
        <taxon>Pezizomycotina</taxon>
        <taxon>Leotiomycetes</taxon>
        <taxon>Leotiomycetes incertae sedis</taxon>
        <taxon>Myxotrichaceae</taxon>
        <taxon>Oidiodendron</taxon>
    </lineage>
</organism>
<dbReference type="InterPro" id="IPR017853">
    <property type="entry name" value="GH"/>
</dbReference>
<gene>
    <name evidence="3" type="ORF">OIDMADRAFT_42864</name>
</gene>
<sequence length="477" mass="49689">MASLFLPSASLLGLISLASGLAFNVPATPPSNASAQLSAAPVGVSLEFFTFPAYMNDVAATTTCLKNLKDLTGTWPPLRIGGTTQDRATYDPSSTSAVTYTVSSPSDAPSSLTFGPPLISLAANYGGSVILGLNRRLNNQTNSIAAAQLAKSEMTNLNAIELGNEPNFFTSSDPIANGASWTASADYASEVSWQEAVCGNLSASNIISAGVFFGTSPMSIAGLTSVEGNANDYVRDYCSHNYPQSASTANLATLMSHSSIASQIQPFAAEVSAANAKGKAHIFGETNSATQGGGGISPTFGAGLWILDYVMQSLLMGTEALYFHQGTIGNCQYCWWGRYDMGSPYFGAYFATMALAGADQIAPLDDHTTNYAAYAIYKAGSPVRVLLYNSDYYTSGTRSSQTYTLSGLASSSVTAKRLTAPYATSRIDQGQNPTVAGQTFVNGTCTIQGTLVVETATASAGSATFTVQASEALLVYL</sequence>
<accession>A0A0C3CLS2</accession>
<dbReference type="PANTHER" id="PTHR36183">
    <property type="entry name" value="BETA-GLUCURONIDASE"/>
    <property type="match status" value="1"/>
</dbReference>
<dbReference type="InterPro" id="IPR013780">
    <property type="entry name" value="Glyco_hydro_b"/>
</dbReference>
<dbReference type="InterPro" id="IPR031728">
    <property type="entry name" value="GlcAase_C"/>
</dbReference>
<reference evidence="4" key="2">
    <citation type="submission" date="2015-01" db="EMBL/GenBank/DDBJ databases">
        <title>Evolutionary Origins and Diversification of the Mycorrhizal Mutualists.</title>
        <authorList>
            <consortium name="DOE Joint Genome Institute"/>
            <consortium name="Mycorrhizal Genomics Consortium"/>
            <person name="Kohler A."/>
            <person name="Kuo A."/>
            <person name="Nagy L.G."/>
            <person name="Floudas D."/>
            <person name="Copeland A."/>
            <person name="Barry K.W."/>
            <person name="Cichocki N."/>
            <person name="Veneault-Fourrey C."/>
            <person name="LaButti K."/>
            <person name="Lindquist E.A."/>
            <person name="Lipzen A."/>
            <person name="Lundell T."/>
            <person name="Morin E."/>
            <person name="Murat C."/>
            <person name="Riley R."/>
            <person name="Ohm R."/>
            <person name="Sun H."/>
            <person name="Tunlid A."/>
            <person name="Henrissat B."/>
            <person name="Grigoriev I.V."/>
            <person name="Hibbett D.S."/>
            <person name="Martin F."/>
        </authorList>
    </citation>
    <scope>NUCLEOTIDE SEQUENCE [LARGE SCALE GENOMIC DNA]</scope>
    <source>
        <strain evidence="4">Zn</strain>
    </source>
</reference>
<dbReference type="InParanoid" id="A0A0C3CLS2"/>
<dbReference type="OrthoDB" id="2796951at2759"/>
<dbReference type="EMBL" id="KN832878">
    <property type="protein sequence ID" value="KIM99973.1"/>
    <property type="molecule type" value="Genomic_DNA"/>
</dbReference>
<dbReference type="PANTHER" id="PTHR36183:SF2">
    <property type="entry name" value="BETA-GLUCURONIDASE C-TERMINAL DOMAIN-CONTAINING PROTEIN"/>
    <property type="match status" value="1"/>
</dbReference>
<dbReference type="AlphaFoldDB" id="A0A0C3CLS2"/>